<protein>
    <submittedName>
        <fullName evidence="1">Uncharacterized protein</fullName>
    </submittedName>
</protein>
<proteinExistence type="predicted"/>
<dbReference type="EMBL" id="CAJVCH010570891">
    <property type="protein sequence ID" value="CAG7836140.1"/>
    <property type="molecule type" value="Genomic_DNA"/>
</dbReference>
<name>A0A8J2LN10_9HEXA</name>
<feature type="non-terminal residue" evidence="1">
    <location>
        <position position="1"/>
    </location>
</feature>
<gene>
    <name evidence="1" type="ORF">AFUS01_LOCUS45416</name>
</gene>
<sequence length="17" mass="1913">RITFNGTATTADKRLFT</sequence>
<evidence type="ECO:0000313" key="2">
    <source>
        <dbReference type="Proteomes" id="UP000708208"/>
    </source>
</evidence>
<accession>A0A8J2LN10</accession>
<evidence type="ECO:0000313" key="1">
    <source>
        <dbReference type="EMBL" id="CAG7836140.1"/>
    </source>
</evidence>
<organism evidence="1 2">
    <name type="scientific">Allacma fusca</name>
    <dbReference type="NCBI Taxonomy" id="39272"/>
    <lineage>
        <taxon>Eukaryota</taxon>
        <taxon>Metazoa</taxon>
        <taxon>Ecdysozoa</taxon>
        <taxon>Arthropoda</taxon>
        <taxon>Hexapoda</taxon>
        <taxon>Collembola</taxon>
        <taxon>Symphypleona</taxon>
        <taxon>Sminthuridae</taxon>
        <taxon>Allacma</taxon>
    </lineage>
</organism>
<dbReference type="Proteomes" id="UP000708208">
    <property type="component" value="Unassembled WGS sequence"/>
</dbReference>
<keyword evidence="2" id="KW-1185">Reference proteome</keyword>
<comment type="caution">
    <text evidence="1">The sequence shown here is derived from an EMBL/GenBank/DDBJ whole genome shotgun (WGS) entry which is preliminary data.</text>
</comment>
<dbReference type="AlphaFoldDB" id="A0A8J2LN10"/>
<reference evidence="1" key="1">
    <citation type="submission" date="2021-06" db="EMBL/GenBank/DDBJ databases">
        <authorList>
            <person name="Hodson N. C."/>
            <person name="Mongue J. A."/>
            <person name="Jaron S. K."/>
        </authorList>
    </citation>
    <scope>NUCLEOTIDE SEQUENCE</scope>
</reference>